<accession>A0A6L5XDM5</accession>
<dbReference type="NCBIfam" id="TIGR02937">
    <property type="entry name" value="sigma70-ECF"/>
    <property type="match status" value="1"/>
</dbReference>
<dbReference type="EMBL" id="VULT01000005">
    <property type="protein sequence ID" value="MSS16964.1"/>
    <property type="molecule type" value="Genomic_DNA"/>
</dbReference>
<dbReference type="InterPro" id="IPR013249">
    <property type="entry name" value="RNA_pol_sigma70_r4_t2"/>
</dbReference>
<feature type="domain" description="RNA polymerase sigma-70 region 2" evidence="5">
    <location>
        <begin position="25"/>
        <end position="86"/>
    </location>
</feature>
<dbReference type="PANTHER" id="PTHR43133">
    <property type="entry name" value="RNA POLYMERASE ECF-TYPE SIGMA FACTO"/>
    <property type="match status" value="1"/>
</dbReference>
<gene>
    <name evidence="7" type="ORF">FYJ29_04165</name>
</gene>
<dbReference type="CDD" id="cd06171">
    <property type="entry name" value="Sigma70_r4"/>
    <property type="match status" value="1"/>
</dbReference>
<dbReference type="GO" id="GO:0016987">
    <property type="term" value="F:sigma factor activity"/>
    <property type="evidence" value="ECO:0007669"/>
    <property type="project" value="UniProtKB-KW"/>
</dbReference>
<evidence type="ECO:0000259" key="6">
    <source>
        <dbReference type="Pfam" id="PF08281"/>
    </source>
</evidence>
<keyword evidence="8" id="KW-1185">Reference proteome</keyword>
<evidence type="ECO:0000256" key="4">
    <source>
        <dbReference type="ARBA" id="ARBA00023163"/>
    </source>
</evidence>
<feature type="domain" description="RNA polymerase sigma factor 70 region 4 type 2" evidence="6">
    <location>
        <begin position="125"/>
        <end position="178"/>
    </location>
</feature>
<dbReference type="InterPro" id="IPR039425">
    <property type="entry name" value="RNA_pol_sigma-70-like"/>
</dbReference>
<reference evidence="7 8" key="1">
    <citation type="submission" date="2019-08" db="EMBL/GenBank/DDBJ databases">
        <title>In-depth cultivation of the pig gut microbiome towards novel bacterial diversity and tailored functional studies.</title>
        <authorList>
            <person name="Wylensek D."/>
            <person name="Hitch T.C.A."/>
            <person name="Clavel T."/>
        </authorList>
    </citation>
    <scope>NUCLEOTIDE SEQUENCE [LARGE SCALE GENOMIC DNA]</scope>
    <source>
        <strain evidence="7 8">Oil-RF-744-WCA-WT-10</strain>
    </source>
</reference>
<keyword evidence="4" id="KW-0804">Transcription</keyword>
<dbReference type="InterPro" id="IPR013324">
    <property type="entry name" value="RNA_pol_sigma_r3/r4-like"/>
</dbReference>
<comment type="caution">
    <text evidence="7">The sequence shown here is derived from an EMBL/GenBank/DDBJ whole genome shotgun (WGS) entry which is preliminary data.</text>
</comment>
<dbReference type="InterPro" id="IPR036388">
    <property type="entry name" value="WH-like_DNA-bd_sf"/>
</dbReference>
<dbReference type="Pfam" id="PF08281">
    <property type="entry name" value="Sigma70_r4_2"/>
    <property type="match status" value="1"/>
</dbReference>
<evidence type="ECO:0000313" key="8">
    <source>
        <dbReference type="Proteomes" id="UP000483362"/>
    </source>
</evidence>
<dbReference type="RefSeq" id="WP_154327631.1">
    <property type="nucleotide sequence ID" value="NZ_CP045696.1"/>
</dbReference>
<dbReference type="GO" id="GO:0003677">
    <property type="term" value="F:DNA binding"/>
    <property type="evidence" value="ECO:0007669"/>
    <property type="project" value="InterPro"/>
</dbReference>
<keyword evidence="2" id="KW-0805">Transcription regulation</keyword>
<dbReference type="Gene3D" id="1.10.1740.10">
    <property type="match status" value="1"/>
</dbReference>
<evidence type="ECO:0000256" key="2">
    <source>
        <dbReference type="ARBA" id="ARBA00023015"/>
    </source>
</evidence>
<proteinExistence type="inferred from homology"/>
<evidence type="ECO:0000313" key="7">
    <source>
        <dbReference type="EMBL" id="MSS16964.1"/>
    </source>
</evidence>
<organism evidence="7 8">
    <name type="scientific">Sodaliphilus pleomorphus</name>
    <dbReference type="NCBI Taxonomy" id="2606626"/>
    <lineage>
        <taxon>Bacteria</taxon>
        <taxon>Pseudomonadati</taxon>
        <taxon>Bacteroidota</taxon>
        <taxon>Bacteroidia</taxon>
        <taxon>Bacteroidales</taxon>
        <taxon>Muribaculaceae</taxon>
        <taxon>Sodaliphilus</taxon>
    </lineage>
</organism>
<dbReference type="Gene3D" id="1.10.10.10">
    <property type="entry name" value="Winged helix-like DNA-binding domain superfamily/Winged helix DNA-binding domain"/>
    <property type="match status" value="1"/>
</dbReference>
<evidence type="ECO:0000256" key="1">
    <source>
        <dbReference type="ARBA" id="ARBA00010641"/>
    </source>
</evidence>
<dbReference type="InterPro" id="IPR014284">
    <property type="entry name" value="RNA_pol_sigma-70_dom"/>
</dbReference>
<comment type="similarity">
    <text evidence="1">Belongs to the sigma-70 factor family. ECF subfamily.</text>
</comment>
<dbReference type="Proteomes" id="UP000483362">
    <property type="component" value="Unassembled WGS sequence"/>
</dbReference>
<dbReference type="GO" id="GO:0006352">
    <property type="term" value="P:DNA-templated transcription initiation"/>
    <property type="evidence" value="ECO:0007669"/>
    <property type="project" value="InterPro"/>
</dbReference>
<name>A0A6L5XDM5_9BACT</name>
<dbReference type="InterPro" id="IPR013325">
    <property type="entry name" value="RNA_pol_sigma_r2"/>
</dbReference>
<keyword evidence="3" id="KW-0731">Sigma factor</keyword>
<protein>
    <submittedName>
        <fullName evidence="7">Sigma-70 family RNA polymerase sigma factor</fullName>
    </submittedName>
</protein>
<dbReference type="SUPFAM" id="SSF88946">
    <property type="entry name" value="Sigma2 domain of RNA polymerase sigma factors"/>
    <property type="match status" value="1"/>
</dbReference>
<evidence type="ECO:0000259" key="5">
    <source>
        <dbReference type="Pfam" id="PF04542"/>
    </source>
</evidence>
<dbReference type="Pfam" id="PF04542">
    <property type="entry name" value="Sigma70_r2"/>
    <property type="match status" value="1"/>
</dbReference>
<dbReference type="SUPFAM" id="SSF88659">
    <property type="entry name" value="Sigma3 and sigma4 domains of RNA polymerase sigma factors"/>
    <property type="match status" value="1"/>
</dbReference>
<dbReference type="AlphaFoldDB" id="A0A6L5XDM5"/>
<dbReference type="PANTHER" id="PTHR43133:SF46">
    <property type="entry name" value="RNA POLYMERASE SIGMA-70 FACTOR ECF SUBFAMILY"/>
    <property type="match status" value="1"/>
</dbReference>
<evidence type="ECO:0000256" key="3">
    <source>
        <dbReference type="ARBA" id="ARBA00023082"/>
    </source>
</evidence>
<dbReference type="InterPro" id="IPR007627">
    <property type="entry name" value="RNA_pol_sigma70_r2"/>
</dbReference>
<sequence>MQDYIPDSVVWAEACGGDISAFEVLFHRYADSLLAYGLKFTADRDNVKDVIQNLFLRLMTQHDNLSHAENVKSYLFTAFRRSLIRSMSVSSEISFDSSESLKFHIDRLASADEDSGLDDEMLQQRQRLYESLLKLSSRQKEALYLRYVQRLPMERIAFMLNMNNQSVRNLLHRAIEKLRESMGPKSPASQSILLALLIPMLS</sequence>